<keyword evidence="2" id="KW-1185">Reference proteome</keyword>
<proteinExistence type="predicted"/>
<gene>
    <name evidence="1" type="ORF">SAMN05216167_112182</name>
</gene>
<reference evidence="1 2" key="1">
    <citation type="submission" date="2016-10" db="EMBL/GenBank/DDBJ databases">
        <authorList>
            <person name="de Groot N.N."/>
        </authorList>
    </citation>
    <scope>NUCLEOTIDE SEQUENCE [LARGE SCALE GENOMIC DNA]</scope>
    <source>
        <strain evidence="1 2">DSM 26130</strain>
    </source>
</reference>
<evidence type="ECO:0000313" key="2">
    <source>
        <dbReference type="Proteomes" id="UP000198598"/>
    </source>
</evidence>
<dbReference type="EMBL" id="FOLQ01000012">
    <property type="protein sequence ID" value="SFE33614.1"/>
    <property type="molecule type" value="Genomic_DNA"/>
</dbReference>
<organism evidence="1 2">
    <name type="scientific">Spirosoma endophyticum</name>
    <dbReference type="NCBI Taxonomy" id="662367"/>
    <lineage>
        <taxon>Bacteria</taxon>
        <taxon>Pseudomonadati</taxon>
        <taxon>Bacteroidota</taxon>
        <taxon>Cytophagia</taxon>
        <taxon>Cytophagales</taxon>
        <taxon>Cytophagaceae</taxon>
        <taxon>Spirosoma</taxon>
    </lineage>
</organism>
<dbReference type="Proteomes" id="UP000198598">
    <property type="component" value="Unassembled WGS sequence"/>
</dbReference>
<evidence type="ECO:0000313" key="1">
    <source>
        <dbReference type="EMBL" id="SFE33614.1"/>
    </source>
</evidence>
<dbReference type="AlphaFoldDB" id="A0A1I1ZP66"/>
<sequence length="47" mass="4851">MYSSTGYGGGNGDGILPKSNGRPVVLELTAPCANLNLSLLKTIIQLC</sequence>
<name>A0A1I1ZP66_9BACT</name>
<protein>
    <submittedName>
        <fullName evidence="1">Uncharacterized protein</fullName>
    </submittedName>
</protein>
<accession>A0A1I1ZP66</accession>